<organism evidence="6 7">
    <name type="scientific">Candidatus Pantoea gossypiicola</name>
    <dbReference type="NCBI Taxonomy" id="2608008"/>
    <lineage>
        <taxon>Bacteria</taxon>
        <taxon>Pseudomonadati</taxon>
        <taxon>Pseudomonadota</taxon>
        <taxon>Gammaproteobacteria</taxon>
        <taxon>Enterobacterales</taxon>
        <taxon>Erwiniaceae</taxon>
        <taxon>Pantoea</taxon>
    </lineage>
</organism>
<dbReference type="Proteomes" id="UP000324255">
    <property type="component" value="Unassembled WGS sequence"/>
</dbReference>
<keyword evidence="7" id="KW-1185">Reference proteome</keyword>
<dbReference type="SUPFAM" id="SSF56849">
    <property type="entry name" value="delta-Endotoxin (insectocide), N-terminal domain"/>
    <property type="match status" value="1"/>
</dbReference>
<dbReference type="InterPro" id="IPR036716">
    <property type="entry name" value="Pest_crys_N_sf"/>
</dbReference>
<evidence type="ECO:0000313" key="7">
    <source>
        <dbReference type="Proteomes" id="UP000324255"/>
    </source>
</evidence>
<reference evidence="6 7" key="1">
    <citation type="submission" date="2019-09" db="EMBL/GenBank/DDBJ databases">
        <title>Genomic diversity of phyloplane-associated Pantoea species in Pakistan cotton crop.</title>
        <authorList>
            <person name="Tufail M.R."/>
            <person name="Cook D.R."/>
        </authorList>
    </citation>
    <scope>NUCLEOTIDE SEQUENCE [LARGE SCALE GENOMIC DNA]</scope>
    <source>
        <strain evidence="6 7">B_8</strain>
    </source>
</reference>
<evidence type="ECO:0000256" key="1">
    <source>
        <dbReference type="ARBA" id="ARBA00007819"/>
    </source>
</evidence>
<accession>A0AB34CE50</accession>
<keyword evidence="4" id="KW-0843">Virulence</keyword>
<comment type="caution">
    <text evidence="6">The sequence shown here is derived from an EMBL/GenBank/DDBJ whole genome shotgun (WGS) entry which is preliminary data.</text>
</comment>
<evidence type="ECO:0000259" key="5">
    <source>
        <dbReference type="Pfam" id="PF03945"/>
    </source>
</evidence>
<proteinExistence type="inferred from homology"/>
<dbReference type="Pfam" id="PF03945">
    <property type="entry name" value="Endotoxin_N"/>
    <property type="match status" value="1"/>
</dbReference>
<evidence type="ECO:0000256" key="2">
    <source>
        <dbReference type="ARBA" id="ARBA00022656"/>
    </source>
</evidence>
<name>A0AB34CE50_9GAMM</name>
<evidence type="ECO:0000313" key="6">
    <source>
        <dbReference type="EMBL" id="KAA6118489.1"/>
    </source>
</evidence>
<feature type="domain" description="Pesticidal crystal protein" evidence="5">
    <location>
        <begin position="70"/>
        <end position="272"/>
    </location>
</feature>
<keyword evidence="2" id="KW-0800">Toxin</keyword>
<evidence type="ECO:0000256" key="3">
    <source>
        <dbReference type="ARBA" id="ARBA00022969"/>
    </source>
</evidence>
<dbReference type="EMBL" id="VWVM01000030">
    <property type="protein sequence ID" value="KAA6118489.1"/>
    <property type="molecule type" value="Genomic_DNA"/>
</dbReference>
<gene>
    <name evidence="6" type="ORF">F3I20_22570</name>
</gene>
<protein>
    <recommendedName>
        <fullName evidence="5">Pesticidal crystal protein domain-containing protein</fullName>
    </recommendedName>
</protein>
<dbReference type="InterPro" id="IPR005639">
    <property type="entry name" value="Pest_crys_dom_I"/>
</dbReference>
<evidence type="ECO:0000256" key="4">
    <source>
        <dbReference type="ARBA" id="ARBA00023026"/>
    </source>
</evidence>
<keyword evidence="3" id="KW-0749">Sporulation</keyword>
<dbReference type="GO" id="GO:0030435">
    <property type="term" value="P:sporulation resulting in formation of a cellular spore"/>
    <property type="evidence" value="ECO:0007669"/>
    <property type="project" value="UniProtKB-KW"/>
</dbReference>
<sequence length="462" mass="51960">MTIIDTSLRIAVCVYRIVLSFHKEDIMMSVSKLKTADIDKQNILISNYLSDSGLSDNELTILKTILGKAATYFVPELGGLINAVLNLFWPSGEDTFTKIKAQIEALVNEKIDQSTWSNLQAIISELHTKMSYFKQYIDKQNFEMARDIYTALSPWLLGIDERFKVDGMSKKYYFVPLYVMVVDIIYSFRIECIVHAVTIGLTDNEVSSERKYISDLLSDNNSGAINYLSAQKDNLAADSKQQVSQCSYYGQYNQICSTFNYFQNAFDHIFIYQEISKNPEKPEKAYIPSCYPGFFSGVSTNEQSFESAWELAFKPQKAGDKISPISHLGFASKIYSDPMTGGLTYYASGIKVDYENGNSWKEGVYDGNYISVSEMDLSRSNYCAKVSARTYLNVMAPAEYLQTFSALNHGGTKKISAGNMDANYYNEVAFDGKDNFSLNVIKVVSNNDGTLSSISTGFVWNH</sequence>
<comment type="similarity">
    <text evidence="1">Belongs to the delta endotoxin family.</text>
</comment>
<dbReference type="RefSeq" id="WP_150019651.1">
    <property type="nucleotide sequence ID" value="NZ_VWVM01000030.1"/>
</dbReference>
<dbReference type="GO" id="GO:0001907">
    <property type="term" value="P:symbiont-mediated killing of host cell"/>
    <property type="evidence" value="ECO:0007669"/>
    <property type="project" value="InterPro"/>
</dbReference>
<dbReference type="Gene3D" id="1.20.190.10">
    <property type="entry name" value="Pesticidal crystal protein, N-terminal domain"/>
    <property type="match status" value="1"/>
</dbReference>
<dbReference type="AlphaFoldDB" id="A0AB34CE50"/>
<dbReference type="GO" id="GO:0090729">
    <property type="term" value="F:toxin activity"/>
    <property type="evidence" value="ECO:0007669"/>
    <property type="project" value="UniProtKB-KW"/>
</dbReference>